<evidence type="ECO:0000259" key="1">
    <source>
        <dbReference type="PROSITE" id="PS50011"/>
    </source>
</evidence>
<dbReference type="EMBL" id="JADAQX010000580">
    <property type="protein sequence ID" value="KAF8819846.1"/>
    <property type="molecule type" value="Genomic_DNA"/>
</dbReference>
<name>A0ABQ7J793_9APIC</name>
<evidence type="ECO:0000313" key="3">
    <source>
        <dbReference type="Proteomes" id="UP000823046"/>
    </source>
</evidence>
<dbReference type="SUPFAM" id="SSF56112">
    <property type="entry name" value="Protein kinase-like (PK-like)"/>
    <property type="match status" value="1"/>
</dbReference>
<reference evidence="2 3" key="1">
    <citation type="journal article" date="2020" name="bioRxiv">
        <title>Metabolic contributions of an alphaproteobacterial endosymbiont in the apicomplexan Cardiosporidium cionae.</title>
        <authorList>
            <person name="Hunter E.S."/>
            <person name="Paight C.J."/>
            <person name="Lane C.E."/>
        </authorList>
    </citation>
    <scope>NUCLEOTIDE SEQUENCE [LARGE SCALE GENOMIC DNA]</scope>
    <source>
        <strain evidence="2">ESH_2018</strain>
    </source>
</reference>
<dbReference type="InterPro" id="IPR000719">
    <property type="entry name" value="Prot_kinase_dom"/>
</dbReference>
<dbReference type="PROSITE" id="PS00108">
    <property type="entry name" value="PROTEIN_KINASE_ST"/>
    <property type="match status" value="1"/>
</dbReference>
<gene>
    <name evidence="2" type="ORF">IE077_003902</name>
</gene>
<feature type="domain" description="Protein kinase" evidence="1">
    <location>
        <begin position="195"/>
        <end position="547"/>
    </location>
</feature>
<sequence length="904" mass="102082">MDFPISSLTKLNVEEICSHKILKVLLTAIENYEGILGYGYKRSTIKKKNLRRSIELALLSCEQKGNLAFISINRKLAGWTTFLFSSEASRDYILFRHCEKNQMYLLGVDPECIGIDSSSKGFVKEARIYYTLAVISKNRGHGFTVERFYMPAVADNAAKKEYFLPEEAKSSKQRCCANASPICSLKYHHLTGLSFSQKSFIAESSDSRVKDSKWQSISQKLTRISTPSKKHKSEAFHTSHSDCSNARMLRRSQQLSSYGKYSCVKQAYSDCVPRFFVQHATSCETERWFRRAVSIAAFNGPLKGVSQLCRPVAATRVESHKSCNVAIFPYRSGDLVSLLHYPEHQNLRAHLSNDPLEFIKFISAITTAIRGIHRCTSNLSPYNVVRDSNLRPEKGWTLPAEYSAAFGKSSGLVHSDIKLENILFQPYERSLHSGAISTSDIFIELTDFDGLTNEGTEMQGNTTPGYVSPQLEFAYKNGIPYYVRQSDDCWALGEVLRRICKVLLHDGHSKRSFFQTFMLRLVNDLQQTNEGNRLNVEGAYKRLQMFASELRSLYNNMNGRTYSIQKPILNKIPGRNLPSITHGLEVDPNCIETEATKLRGTHGNTTYANCAVLQDHLKTADTQANFTHPAQTIISSKSSLQTLNDWENNQSRGKQKHKALRVASPSAILKKHEKDNITKSQLFGLETKSDTVQTKLGNERAVENFPFRKEKIGKENLYTIGTLGPYIDTEKPGVSVPYFSSSGNLEFLSVPTYVSKHKVIKLREKNKISARGGRIADKQKYNKSEHRNYQNGVYSTIDLENHRSGLREHSRWKKTEMGSMPISTPSMISQQAILRIRDSIDLYLERCNAKVPEESTSHATTVCATTDLYEVSNETTTIDFELPSLSYQPDIDLKSNSTEGNDFS</sequence>
<evidence type="ECO:0000313" key="2">
    <source>
        <dbReference type="EMBL" id="KAF8819846.1"/>
    </source>
</evidence>
<dbReference type="PROSITE" id="PS50011">
    <property type="entry name" value="PROTEIN_KINASE_DOM"/>
    <property type="match status" value="1"/>
</dbReference>
<organism evidence="2 3">
    <name type="scientific">Cardiosporidium cionae</name>
    <dbReference type="NCBI Taxonomy" id="476202"/>
    <lineage>
        <taxon>Eukaryota</taxon>
        <taxon>Sar</taxon>
        <taxon>Alveolata</taxon>
        <taxon>Apicomplexa</taxon>
        <taxon>Aconoidasida</taxon>
        <taxon>Nephromycida</taxon>
        <taxon>Cardiosporidium</taxon>
    </lineage>
</organism>
<dbReference type="Proteomes" id="UP000823046">
    <property type="component" value="Unassembled WGS sequence"/>
</dbReference>
<dbReference type="InterPro" id="IPR011009">
    <property type="entry name" value="Kinase-like_dom_sf"/>
</dbReference>
<dbReference type="Gene3D" id="1.10.510.10">
    <property type="entry name" value="Transferase(Phosphotransferase) domain 1"/>
    <property type="match status" value="1"/>
</dbReference>
<accession>A0ABQ7J793</accession>
<comment type="caution">
    <text evidence="2">The sequence shown here is derived from an EMBL/GenBank/DDBJ whole genome shotgun (WGS) entry which is preliminary data.</text>
</comment>
<proteinExistence type="predicted"/>
<dbReference type="InterPro" id="IPR008271">
    <property type="entry name" value="Ser/Thr_kinase_AS"/>
</dbReference>
<protein>
    <recommendedName>
        <fullName evidence="1">Protein kinase domain-containing protein</fullName>
    </recommendedName>
</protein>
<keyword evidence="3" id="KW-1185">Reference proteome</keyword>